<reference evidence="1" key="1">
    <citation type="journal article" date="2020" name="Stud. Mycol.">
        <title>101 Dothideomycetes genomes: a test case for predicting lifestyles and emergence of pathogens.</title>
        <authorList>
            <person name="Haridas S."/>
            <person name="Albert R."/>
            <person name="Binder M."/>
            <person name="Bloem J."/>
            <person name="Labutti K."/>
            <person name="Salamov A."/>
            <person name="Andreopoulos B."/>
            <person name="Baker S."/>
            <person name="Barry K."/>
            <person name="Bills G."/>
            <person name="Bluhm B."/>
            <person name="Cannon C."/>
            <person name="Castanera R."/>
            <person name="Culley D."/>
            <person name="Daum C."/>
            <person name="Ezra D."/>
            <person name="Gonzalez J."/>
            <person name="Henrissat B."/>
            <person name="Kuo A."/>
            <person name="Liang C."/>
            <person name="Lipzen A."/>
            <person name="Lutzoni F."/>
            <person name="Magnuson J."/>
            <person name="Mondo S."/>
            <person name="Nolan M."/>
            <person name="Ohm R."/>
            <person name="Pangilinan J."/>
            <person name="Park H.-J."/>
            <person name="Ramirez L."/>
            <person name="Alfaro M."/>
            <person name="Sun H."/>
            <person name="Tritt A."/>
            <person name="Yoshinaga Y."/>
            <person name="Zwiers L.-H."/>
            <person name="Turgeon B."/>
            <person name="Goodwin S."/>
            <person name="Spatafora J."/>
            <person name="Crous P."/>
            <person name="Grigoriev I."/>
        </authorList>
    </citation>
    <scope>NUCLEOTIDE SEQUENCE</scope>
    <source>
        <strain evidence="1">CBS 675.92</strain>
    </source>
</reference>
<keyword evidence="2" id="KW-1185">Reference proteome</keyword>
<name>A0A6A5UFI5_9PLEO</name>
<organism evidence="1 2">
    <name type="scientific">Byssothecium circinans</name>
    <dbReference type="NCBI Taxonomy" id="147558"/>
    <lineage>
        <taxon>Eukaryota</taxon>
        <taxon>Fungi</taxon>
        <taxon>Dikarya</taxon>
        <taxon>Ascomycota</taxon>
        <taxon>Pezizomycotina</taxon>
        <taxon>Dothideomycetes</taxon>
        <taxon>Pleosporomycetidae</taxon>
        <taxon>Pleosporales</taxon>
        <taxon>Massarineae</taxon>
        <taxon>Massarinaceae</taxon>
        <taxon>Byssothecium</taxon>
    </lineage>
</organism>
<proteinExistence type="predicted"/>
<accession>A0A6A5UFI5</accession>
<sequence>MVEFSINLLNVSYFVLNNASNNNAAVRELVQEMGFNAPYHRFHYGPHTLNLIS</sequence>
<protein>
    <submittedName>
        <fullName evidence="1">Uncharacterized protein</fullName>
    </submittedName>
</protein>
<evidence type="ECO:0000313" key="2">
    <source>
        <dbReference type="Proteomes" id="UP000800035"/>
    </source>
</evidence>
<dbReference type="EMBL" id="ML976977">
    <property type="protein sequence ID" value="KAF1963671.1"/>
    <property type="molecule type" value="Genomic_DNA"/>
</dbReference>
<dbReference type="AlphaFoldDB" id="A0A6A5UFI5"/>
<dbReference type="Proteomes" id="UP000800035">
    <property type="component" value="Unassembled WGS sequence"/>
</dbReference>
<gene>
    <name evidence="1" type="ORF">CC80DRAFT_557534</name>
</gene>
<evidence type="ECO:0000313" key="1">
    <source>
        <dbReference type="EMBL" id="KAF1963671.1"/>
    </source>
</evidence>